<comment type="similarity">
    <text evidence="2">Belongs to the ATG22 family.</text>
</comment>
<dbReference type="SUPFAM" id="SSF103473">
    <property type="entry name" value="MFS general substrate transporter"/>
    <property type="match status" value="1"/>
</dbReference>
<feature type="transmembrane region" description="Helical" evidence="8">
    <location>
        <begin position="325"/>
        <end position="345"/>
    </location>
</feature>
<feature type="transmembrane region" description="Helical" evidence="8">
    <location>
        <begin position="380"/>
        <end position="397"/>
    </location>
</feature>
<dbReference type="Gene3D" id="1.20.1250.20">
    <property type="entry name" value="MFS general substrate transporter like domains"/>
    <property type="match status" value="1"/>
</dbReference>
<feature type="region of interest" description="Disordered" evidence="7">
    <location>
        <begin position="502"/>
        <end position="526"/>
    </location>
</feature>
<keyword evidence="3" id="KW-0813">Transport</keyword>
<feature type="transmembrane region" description="Helical" evidence="8">
    <location>
        <begin position="153"/>
        <end position="178"/>
    </location>
</feature>
<feature type="transmembrane region" description="Helical" evidence="8">
    <location>
        <begin position="198"/>
        <end position="220"/>
    </location>
</feature>
<evidence type="ECO:0000256" key="2">
    <source>
        <dbReference type="ARBA" id="ARBA00006978"/>
    </source>
</evidence>
<feature type="transmembrane region" description="Helical" evidence="8">
    <location>
        <begin position="357"/>
        <end position="374"/>
    </location>
</feature>
<feature type="transmembrane region" description="Helical" evidence="8">
    <location>
        <begin position="290"/>
        <end position="313"/>
    </location>
</feature>
<comment type="subcellular location">
    <subcellularLocation>
        <location evidence="1">Endomembrane system</location>
        <topology evidence="1">Multi-pass membrane protein</topology>
    </subcellularLocation>
</comment>
<keyword evidence="10" id="KW-1185">Reference proteome</keyword>
<evidence type="ECO:0000256" key="3">
    <source>
        <dbReference type="ARBA" id="ARBA00022448"/>
    </source>
</evidence>
<feature type="region of interest" description="Disordered" evidence="7">
    <location>
        <begin position="1"/>
        <end position="21"/>
    </location>
</feature>
<dbReference type="PANTHER" id="PTHR23519:SF1">
    <property type="entry name" value="AUTOPHAGY-RELATED PROTEIN 22"/>
    <property type="match status" value="1"/>
</dbReference>
<protein>
    <submittedName>
        <fullName evidence="9">Uncharacterized protein</fullName>
    </submittedName>
</protein>
<dbReference type="EMBL" id="CAKOGP040002014">
    <property type="protein sequence ID" value="CAJ1959668.1"/>
    <property type="molecule type" value="Genomic_DNA"/>
</dbReference>
<comment type="caution">
    <text evidence="9">The sequence shown here is derived from an EMBL/GenBank/DDBJ whole genome shotgun (WGS) entry which is preliminary data.</text>
</comment>
<evidence type="ECO:0000256" key="1">
    <source>
        <dbReference type="ARBA" id="ARBA00004127"/>
    </source>
</evidence>
<evidence type="ECO:0000256" key="4">
    <source>
        <dbReference type="ARBA" id="ARBA00022692"/>
    </source>
</evidence>
<dbReference type="InterPro" id="IPR050495">
    <property type="entry name" value="ATG22/LtaA_families"/>
</dbReference>
<evidence type="ECO:0000256" key="6">
    <source>
        <dbReference type="ARBA" id="ARBA00023136"/>
    </source>
</evidence>
<proteinExistence type="inferred from homology"/>
<dbReference type="PANTHER" id="PTHR23519">
    <property type="entry name" value="AUTOPHAGY-RELATED PROTEIN 22"/>
    <property type="match status" value="1"/>
</dbReference>
<dbReference type="InterPro" id="IPR024671">
    <property type="entry name" value="Atg22-like"/>
</dbReference>
<feature type="compositionally biased region" description="Basic and acidic residues" evidence="7">
    <location>
        <begin position="512"/>
        <end position="526"/>
    </location>
</feature>
<gene>
    <name evidence="9" type="ORF">CYCCA115_LOCUS18087</name>
</gene>
<sequence>MNDSETVSKSQTASSETAVEVQETTSQKECCSWHRFDGVRKAQGYAFAGLGNGSIAISNVFLSTSFIYLASKEVGCIDENGRLTPCDIRVHGFYPTTLVTNVAVFAGLLCAFALPVIGAIIDYTSHRRLVGRIVGFLIWLIQTIQIFTLENTWFPMIILQAIVVALFEIHYCLMVSYLPDIARYEVSHDTMTRFNRIFFCLQYCGQVTSLLAVLVVSFVLKFNSIESAHLGQSISSIILLICYTTAWRRLPKVQGPHKLPEGKSLLLQGFRHNFKTVQLLLKSPNRTLKWFFLTVMISEAGGTSLLPVVVSFYSRVLRYNSIDVGLTFFVAVLMAIPGAIVNAYFCRRHNPKISLRVNFVFTFSITMVAPFVLTAENPPWLGYVWGVLWGFSLGWMYSGEQLFYTLCMPESQETEFAGFFVYCTVILTWLPSLIYSTIVEKGYKEQYGLGSLCALQLIAMGTIAMVPNWDEVIEGSKMKLLAPPEPAVELPTTTTVAAAAEGISSENTQDLGGERSDSSDVEIKSA</sequence>
<keyword evidence="5 8" id="KW-1133">Transmembrane helix</keyword>
<feature type="transmembrane region" description="Helical" evidence="8">
    <location>
        <begin position="417"/>
        <end position="435"/>
    </location>
</feature>
<dbReference type="AlphaFoldDB" id="A0AAD2G1P3"/>
<keyword evidence="6 8" id="KW-0472">Membrane</keyword>
<name>A0AAD2G1P3_9STRA</name>
<feature type="transmembrane region" description="Helical" evidence="8">
    <location>
        <begin position="45"/>
        <end position="70"/>
    </location>
</feature>
<feature type="transmembrane region" description="Helical" evidence="8">
    <location>
        <begin position="129"/>
        <end position="147"/>
    </location>
</feature>
<dbReference type="InterPro" id="IPR036259">
    <property type="entry name" value="MFS_trans_sf"/>
</dbReference>
<keyword evidence="4 8" id="KW-0812">Transmembrane</keyword>
<evidence type="ECO:0000256" key="8">
    <source>
        <dbReference type="SAM" id="Phobius"/>
    </source>
</evidence>
<feature type="transmembrane region" description="Helical" evidence="8">
    <location>
        <begin position="232"/>
        <end position="250"/>
    </location>
</feature>
<dbReference type="Pfam" id="PF11700">
    <property type="entry name" value="ATG22"/>
    <property type="match status" value="1"/>
</dbReference>
<evidence type="ECO:0000256" key="7">
    <source>
        <dbReference type="SAM" id="MobiDB-lite"/>
    </source>
</evidence>
<dbReference type="Proteomes" id="UP001295423">
    <property type="component" value="Unassembled WGS sequence"/>
</dbReference>
<feature type="transmembrane region" description="Helical" evidence="8">
    <location>
        <begin position="447"/>
        <end position="469"/>
    </location>
</feature>
<evidence type="ECO:0000313" key="9">
    <source>
        <dbReference type="EMBL" id="CAJ1959668.1"/>
    </source>
</evidence>
<dbReference type="GO" id="GO:0012505">
    <property type="term" value="C:endomembrane system"/>
    <property type="evidence" value="ECO:0007669"/>
    <property type="project" value="UniProtKB-SubCell"/>
</dbReference>
<organism evidence="9 10">
    <name type="scientific">Cylindrotheca closterium</name>
    <dbReference type="NCBI Taxonomy" id="2856"/>
    <lineage>
        <taxon>Eukaryota</taxon>
        <taxon>Sar</taxon>
        <taxon>Stramenopiles</taxon>
        <taxon>Ochrophyta</taxon>
        <taxon>Bacillariophyta</taxon>
        <taxon>Bacillariophyceae</taxon>
        <taxon>Bacillariophycidae</taxon>
        <taxon>Bacillariales</taxon>
        <taxon>Bacillariaceae</taxon>
        <taxon>Cylindrotheca</taxon>
    </lineage>
</organism>
<accession>A0AAD2G1P3</accession>
<evidence type="ECO:0000313" key="10">
    <source>
        <dbReference type="Proteomes" id="UP001295423"/>
    </source>
</evidence>
<feature type="transmembrane region" description="Helical" evidence="8">
    <location>
        <begin position="98"/>
        <end position="117"/>
    </location>
</feature>
<evidence type="ECO:0000256" key="5">
    <source>
        <dbReference type="ARBA" id="ARBA00022989"/>
    </source>
</evidence>
<reference evidence="9" key="1">
    <citation type="submission" date="2023-08" db="EMBL/GenBank/DDBJ databases">
        <authorList>
            <person name="Audoor S."/>
            <person name="Bilcke G."/>
        </authorList>
    </citation>
    <scope>NUCLEOTIDE SEQUENCE</scope>
</reference>